<dbReference type="RefSeq" id="WP_215194094.1">
    <property type="nucleotide sequence ID" value="NZ_JAHHDY010000018.1"/>
</dbReference>
<comment type="caution">
    <text evidence="1">The sequence shown here is derived from an EMBL/GenBank/DDBJ whole genome shotgun (WGS) entry which is preliminary data.</text>
</comment>
<reference evidence="1 2" key="1">
    <citation type="submission" date="2021-05" db="EMBL/GenBank/DDBJ databases">
        <title>Draft genomes of marine bacteria isolated from model chitin particles.</title>
        <authorList>
            <person name="Datta M.S."/>
            <person name="Schwartzman J.A."/>
            <person name="Cordero O."/>
        </authorList>
    </citation>
    <scope>NUCLEOTIDE SEQUENCE [LARGE SCALE GENOMIC DNA]</scope>
    <source>
        <strain evidence="1 2">4E07</strain>
    </source>
</reference>
<accession>A0ABS5WUN9</accession>
<organism evidence="1 2">
    <name type="scientific">Falsiruegeria litorea</name>
    <dbReference type="NCBI Taxonomy" id="1280831"/>
    <lineage>
        <taxon>Bacteria</taxon>
        <taxon>Pseudomonadati</taxon>
        <taxon>Pseudomonadota</taxon>
        <taxon>Alphaproteobacteria</taxon>
        <taxon>Rhodobacterales</taxon>
        <taxon>Roseobacteraceae</taxon>
        <taxon>Falsiruegeria</taxon>
    </lineage>
</organism>
<gene>
    <name evidence="1" type="ORF">KL867_17485</name>
</gene>
<name>A0ABS5WUN9_9RHOB</name>
<dbReference type="EMBL" id="JAHHDY010000018">
    <property type="protein sequence ID" value="MBT3142866.1"/>
    <property type="molecule type" value="Genomic_DNA"/>
</dbReference>
<evidence type="ECO:0000313" key="2">
    <source>
        <dbReference type="Proteomes" id="UP000763802"/>
    </source>
</evidence>
<evidence type="ECO:0000313" key="1">
    <source>
        <dbReference type="EMBL" id="MBT3142866.1"/>
    </source>
</evidence>
<keyword evidence="2" id="KW-1185">Reference proteome</keyword>
<protein>
    <submittedName>
        <fullName evidence="1">Uncharacterized protein</fullName>
    </submittedName>
</protein>
<proteinExistence type="predicted"/>
<dbReference type="Proteomes" id="UP000763802">
    <property type="component" value="Unassembled WGS sequence"/>
</dbReference>
<sequence length="86" mass="9328">MSDLTLCLKYQPVSGIRTGLQCKEHPFPLTGYFAALRKSSGSVVDPIHTLGRLVCTVFQHPINVFFAILGPCQMSGKAAPVIVQPE</sequence>